<dbReference type="Proteomes" id="UP000270190">
    <property type="component" value="Unassembled WGS sequence"/>
</dbReference>
<dbReference type="EMBL" id="CP023483">
    <property type="protein sequence ID" value="ATF25614.1"/>
    <property type="molecule type" value="Genomic_DNA"/>
</dbReference>
<dbReference type="KEGG" id="bths:CNY62_03975"/>
<dbReference type="GO" id="GO:0030170">
    <property type="term" value="F:pyridoxal phosphate binding"/>
    <property type="evidence" value="ECO:0007669"/>
    <property type="project" value="InterPro"/>
</dbReference>
<evidence type="ECO:0000256" key="7">
    <source>
        <dbReference type="ARBA" id="ARBA00023239"/>
    </source>
</evidence>
<keyword evidence="5 8" id="KW-0663">Pyridoxal phosphate</keyword>
<keyword evidence="6" id="KW-0486">Methionine biosynthesis</keyword>
<evidence type="ECO:0000256" key="8">
    <source>
        <dbReference type="PIRSR" id="PIRSR001434-2"/>
    </source>
</evidence>
<dbReference type="PROSITE" id="PS00868">
    <property type="entry name" value="CYS_MET_METAB_PP"/>
    <property type="match status" value="1"/>
</dbReference>
<dbReference type="PIRSF" id="PIRSF001434">
    <property type="entry name" value="CGS"/>
    <property type="match status" value="1"/>
</dbReference>
<evidence type="ECO:0000313" key="12">
    <source>
        <dbReference type="Proteomes" id="UP000243591"/>
    </source>
</evidence>
<evidence type="ECO:0000313" key="11">
    <source>
        <dbReference type="EMBL" id="SPP29118.1"/>
    </source>
</evidence>
<feature type="modified residue" description="N6-(pyridoxal phosphate)lysine" evidence="8">
    <location>
        <position position="197"/>
    </location>
</feature>
<dbReference type="FunFam" id="3.40.640.10:FF:000009">
    <property type="entry name" value="Cystathionine gamma-synthase homolog"/>
    <property type="match status" value="1"/>
</dbReference>
<dbReference type="CDD" id="cd00614">
    <property type="entry name" value="CGS_like"/>
    <property type="match status" value="1"/>
</dbReference>
<evidence type="ECO:0000256" key="2">
    <source>
        <dbReference type="ARBA" id="ARBA00009077"/>
    </source>
</evidence>
<dbReference type="PANTHER" id="PTHR11808">
    <property type="entry name" value="TRANS-SULFURATION ENZYME FAMILY MEMBER"/>
    <property type="match status" value="1"/>
</dbReference>
<reference evidence="13" key="2">
    <citation type="submission" date="2018-04" db="EMBL/GenBank/DDBJ databases">
        <authorList>
            <person name="Illikoud N."/>
        </authorList>
    </citation>
    <scope>NUCLEOTIDE SEQUENCE [LARGE SCALE GENOMIC DNA]</scope>
</reference>
<organism evidence="10 12">
    <name type="scientific">Brochothrix thermosphacta</name>
    <name type="common">Microbacterium thermosphactum</name>
    <dbReference type="NCBI Taxonomy" id="2756"/>
    <lineage>
        <taxon>Bacteria</taxon>
        <taxon>Bacillati</taxon>
        <taxon>Bacillota</taxon>
        <taxon>Bacilli</taxon>
        <taxon>Bacillales</taxon>
        <taxon>Listeriaceae</taxon>
        <taxon>Brochothrix</taxon>
    </lineage>
</organism>
<evidence type="ECO:0000256" key="6">
    <source>
        <dbReference type="ARBA" id="ARBA00023167"/>
    </source>
</evidence>
<comment type="cofactor">
    <cofactor evidence="1 9">
        <name>pyridoxal 5'-phosphate</name>
        <dbReference type="ChEBI" id="CHEBI:597326"/>
    </cofactor>
</comment>
<keyword evidence="12" id="KW-1185">Reference proteome</keyword>
<reference evidence="11" key="3">
    <citation type="submission" date="2018-04" db="EMBL/GenBank/DDBJ databases">
        <authorList>
            <person name="Go L.Y."/>
            <person name="Mitchell J.A."/>
        </authorList>
    </citation>
    <scope>NUCLEOTIDE SEQUENCE</scope>
    <source>
        <strain evidence="11">BSAS1 3</strain>
    </source>
</reference>
<dbReference type="RefSeq" id="WP_069119164.1">
    <property type="nucleotide sequence ID" value="NZ_CBCPKC010000005.1"/>
</dbReference>
<dbReference type="InterPro" id="IPR000277">
    <property type="entry name" value="Cys/Met-Metab_PyrdxlP-dep_enz"/>
</dbReference>
<dbReference type="Proteomes" id="UP000243591">
    <property type="component" value="Chromosome"/>
</dbReference>
<dbReference type="InterPro" id="IPR015422">
    <property type="entry name" value="PyrdxlP-dep_Trfase_small"/>
</dbReference>
<sequence>MTDSIQTQLIQATTQIDPTTGAIVAPVHHTSTYHQTSVSEFGKFDYSRSGNPTRELLETAIAELEHGTRGFAFSSGMAAISAALLTLSHGDHLVIAQDVYGGTFRFVTQHLPRYGITATFVDPQDLDAVVAAFTPHTKVLYLETPSNPTLSVTDISAAAELAHQHKVKVFVDNTFMTPYLQQPLLLGADLVVHSATKFLGGHSDLLAGLVVTNEAKLGEQVYNVQNSFGAVLSPADSWLLLRGIKTLGARLDVETASAEKIANYLISHKKVTHVYYPGLATHPLSHIHLTQSKNGGAIVSFDIGGEEQVKILHRHLRLPVFSVSLGGVESILSYPRTMSHAAMSTTDREERGITDGLLRLSVGLENVEDLIADLDNALSYL</sequence>
<evidence type="ECO:0000256" key="4">
    <source>
        <dbReference type="ARBA" id="ARBA00022605"/>
    </source>
</evidence>
<evidence type="ECO:0000256" key="3">
    <source>
        <dbReference type="ARBA" id="ARBA00012224"/>
    </source>
</evidence>
<dbReference type="GO" id="GO:0009086">
    <property type="term" value="P:methionine biosynthetic process"/>
    <property type="evidence" value="ECO:0007669"/>
    <property type="project" value="UniProtKB-KW"/>
</dbReference>
<proteinExistence type="inferred from homology"/>
<dbReference type="Pfam" id="PF01053">
    <property type="entry name" value="Cys_Met_Meta_PP"/>
    <property type="match status" value="1"/>
</dbReference>
<dbReference type="InterPro" id="IPR015421">
    <property type="entry name" value="PyrdxlP-dep_Trfase_major"/>
</dbReference>
<evidence type="ECO:0000256" key="5">
    <source>
        <dbReference type="ARBA" id="ARBA00022898"/>
    </source>
</evidence>
<keyword evidence="7 11" id="KW-0456">Lyase</keyword>
<dbReference type="STRING" id="2756.BFR44_07845"/>
<dbReference type="EC" id="4.4.1.13" evidence="3"/>
<dbReference type="EMBL" id="OUNC01000034">
    <property type="protein sequence ID" value="SPP29118.1"/>
    <property type="molecule type" value="Genomic_DNA"/>
</dbReference>
<dbReference type="FunFam" id="3.90.1150.10:FF:000033">
    <property type="entry name" value="Cystathionine gamma-synthase"/>
    <property type="match status" value="1"/>
</dbReference>
<dbReference type="OrthoDB" id="9803887at2"/>
<keyword evidence="4" id="KW-0028">Amino-acid biosynthesis</keyword>
<dbReference type="GO" id="GO:0016740">
    <property type="term" value="F:transferase activity"/>
    <property type="evidence" value="ECO:0007669"/>
    <property type="project" value="UniProtKB-KW"/>
</dbReference>
<evidence type="ECO:0000256" key="1">
    <source>
        <dbReference type="ARBA" id="ARBA00001933"/>
    </source>
</evidence>
<keyword evidence="10" id="KW-0808">Transferase</keyword>
<evidence type="ECO:0000256" key="9">
    <source>
        <dbReference type="RuleBase" id="RU362118"/>
    </source>
</evidence>
<dbReference type="Gene3D" id="3.90.1150.10">
    <property type="entry name" value="Aspartate Aminotransferase, domain 1"/>
    <property type="match status" value="1"/>
</dbReference>
<name>A0A1D2K3C0_BROTH</name>
<gene>
    <name evidence="11" type="primary">metC</name>
    <name evidence="11" type="ORF">BTBSAS_40141</name>
    <name evidence="10" type="ORF">CNY62_03975</name>
</gene>
<evidence type="ECO:0000313" key="13">
    <source>
        <dbReference type="Proteomes" id="UP000270190"/>
    </source>
</evidence>
<dbReference type="GO" id="GO:0019346">
    <property type="term" value="P:transsulfuration"/>
    <property type="evidence" value="ECO:0007669"/>
    <property type="project" value="InterPro"/>
</dbReference>
<protein>
    <recommendedName>
        <fullName evidence="3">cysteine-S-conjugate beta-lyase</fullName>
        <ecNumber evidence="3">4.4.1.13</ecNumber>
    </recommendedName>
</protein>
<dbReference type="SUPFAM" id="SSF53383">
    <property type="entry name" value="PLP-dependent transferases"/>
    <property type="match status" value="1"/>
</dbReference>
<dbReference type="GO" id="GO:0047804">
    <property type="term" value="F:cysteine-S-conjugate beta-lyase activity"/>
    <property type="evidence" value="ECO:0007669"/>
    <property type="project" value="UniProtKB-EC"/>
</dbReference>
<reference evidence="10 12" key="1">
    <citation type="submission" date="2017-09" db="EMBL/GenBank/DDBJ databases">
        <title>Complete Genome Sequences of Two Strains of the Meat Spoilage Bacterium Brochothrix thermosphacta Isolated from Ground Chicken.</title>
        <authorList>
            <person name="Paoli G.C."/>
            <person name="Wijey C."/>
            <person name="Chen C.-Y."/>
            <person name="Nguyen L."/>
            <person name="Yan X."/>
            <person name="Irwin P.L."/>
        </authorList>
    </citation>
    <scope>NUCLEOTIDE SEQUENCE [LARGE SCALE GENOMIC DNA]</scope>
    <source>
        <strain evidence="10 12">BI</strain>
    </source>
</reference>
<dbReference type="PANTHER" id="PTHR11808:SF50">
    <property type="entry name" value="CYSTATHIONINE BETA-LYASE"/>
    <property type="match status" value="1"/>
</dbReference>
<dbReference type="GO" id="GO:0005737">
    <property type="term" value="C:cytoplasm"/>
    <property type="evidence" value="ECO:0007669"/>
    <property type="project" value="TreeGrafter"/>
</dbReference>
<dbReference type="InterPro" id="IPR015424">
    <property type="entry name" value="PyrdxlP-dep_Trfase"/>
</dbReference>
<comment type="similarity">
    <text evidence="2 9">Belongs to the trans-sulfuration enzymes family.</text>
</comment>
<dbReference type="Gene3D" id="3.40.640.10">
    <property type="entry name" value="Type I PLP-dependent aspartate aminotransferase-like (Major domain)"/>
    <property type="match status" value="1"/>
</dbReference>
<evidence type="ECO:0000313" key="10">
    <source>
        <dbReference type="EMBL" id="ATF25614.1"/>
    </source>
</evidence>
<dbReference type="AlphaFoldDB" id="A0A1D2K3C0"/>
<accession>A0A1D2K3C0</accession>
<dbReference type="InterPro" id="IPR054542">
    <property type="entry name" value="Cys_met_metab_PP"/>
</dbReference>